<sequence>MKKQAKKTSLKVQQTIYLDDLSVSYINDLVAEKNYRSPSECIRSIITKHRMGEDPALQNAEEKINATMQQISKRHTRDMRRLQLTCDALDAMVQVLTRMLLLNIPEPSADAKAALRATAEGRYNNLLRLAHKQYETHINERKELESIADL</sequence>
<dbReference type="RefSeq" id="WP_184255451.1">
    <property type="nucleotide sequence ID" value="NZ_JACHIO010000008.1"/>
</dbReference>
<dbReference type="Proteomes" id="UP000584867">
    <property type="component" value="Unassembled WGS sequence"/>
</dbReference>
<name>A0A7W7ZRE9_9BACT</name>
<dbReference type="EMBL" id="JACHIO010000008">
    <property type="protein sequence ID" value="MBB5063926.1"/>
    <property type="molecule type" value="Genomic_DNA"/>
</dbReference>
<evidence type="ECO:0000313" key="2">
    <source>
        <dbReference type="Proteomes" id="UP000584867"/>
    </source>
</evidence>
<comment type="caution">
    <text evidence="1">The sequence shown here is derived from an EMBL/GenBank/DDBJ whole genome shotgun (WGS) entry which is preliminary data.</text>
</comment>
<evidence type="ECO:0000313" key="1">
    <source>
        <dbReference type="EMBL" id="MBB5063926.1"/>
    </source>
</evidence>
<proteinExistence type="predicted"/>
<dbReference type="AlphaFoldDB" id="A0A7W7ZRE9"/>
<accession>A0A7W7ZRE9</accession>
<protein>
    <submittedName>
        <fullName evidence="1">Arc/MetJ-type ribon-helix-helix transcriptional regulator</fullName>
    </submittedName>
</protein>
<reference evidence="1 2" key="1">
    <citation type="submission" date="2020-08" db="EMBL/GenBank/DDBJ databases">
        <title>Genomic Encyclopedia of Type Strains, Phase IV (KMG-V): Genome sequencing to study the core and pangenomes of soil and plant-associated prokaryotes.</title>
        <authorList>
            <person name="Whitman W."/>
        </authorList>
    </citation>
    <scope>NUCLEOTIDE SEQUENCE [LARGE SCALE GENOMIC DNA]</scope>
    <source>
        <strain evidence="1 2">X5P3</strain>
    </source>
</reference>
<gene>
    <name evidence="1" type="ORF">HDF15_002274</name>
</gene>
<organism evidence="1 2">
    <name type="scientific">Granulicella mallensis</name>
    <dbReference type="NCBI Taxonomy" id="940614"/>
    <lineage>
        <taxon>Bacteria</taxon>
        <taxon>Pseudomonadati</taxon>
        <taxon>Acidobacteriota</taxon>
        <taxon>Terriglobia</taxon>
        <taxon>Terriglobales</taxon>
        <taxon>Acidobacteriaceae</taxon>
        <taxon>Granulicella</taxon>
    </lineage>
</organism>